<accession>A0AAC8YHQ7</accession>
<dbReference type="EMBL" id="CP015970">
    <property type="protein sequence ID" value="AOZ45482.1"/>
    <property type="molecule type" value="Genomic_DNA"/>
</dbReference>
<evidence type="ECO:0000313" key="5">
    <source>
        <dbReference type="Proteomes" id="UP000178666"/>
    </source>
</evidence>
<organism evidence="2 4">
    <name type="scientific">Acidipropionibacterium acidipropionici</name>
    <dbReference type="NCBI Taxonomy" id="1748"/>
    <lineage>
        <taxon>Bacteria</taxon>
        <taxon>Bacillati</taxon>
        <taxon>Actinomycetota</taxon>
        <taxon>Actinomycetes</taxon>
        <taxon>Propionibacteriales</taxon>
        <taxon>Propionibacteriaceae</taxon>
        <taxon>Acidipropionibacterium</taxon>
    </lineage>
</organism>
<proteinExistence type="predicted"/>
<dbReference type="Proteomes" id="UP000178666">
    <property type="component" value="Chromosome"/>
</dbReference>
<feature type="compositionally biased region" description="Polar residues" evidence="1">
    <location>
        <begin position="48"/>
        <end position="60"/>
    </location>
</feature>
<dbReference type="Proteomes" id="UP000075221">
    <property type="component" value="Chromosome"/>
</dbReference>
<keyword evidence="5" id="KW-1185">Reference proteome</keyword>
<sequence length="135" mass="14311">MHAAAAIASRTPAQLALAPRRSSTSRTPARQTPAPMPVTTLGRRPARAQSQNTMMSGAPIISSSTATATLRCSRARKKNAWTPAIAAIPYPTIVLQPRRIWTRSAHRVAATGARRRSAAPESLTTTTAPGVHPMP</sequence>
<reference evidence="3 5" key="1">
    <citation type="journal article" date="2016" name="Plant Dis.">
        <title>Improved production of propionic acid using genome shuffling.</title>
        <authorList>
            <person name="Luna-Flores C.H."/>
            <person name="Palfreyman R.W."/>
            <person name="Kromer J.O."/>
            <person name="Nielsen L.K."/>
            <person name="Marcellin E."/>
        </authorList>
    </citation>
    <scope>NUCLEOTIDE SEQUENCE [LARGE SCALE GENOMIC DNA]</scope>
    <source>
        <strain evidence="3 5">F3E8</strain>
    </source>
</reference>
<evidence type="ECO:0000313" key="3">
    <source>
        <dbReference type="EMBL" id="AOZ45482.1"/>
    </source>
</evidence>
<evidence type="ECO:0000313" key="4">
    <source>
        <dbReference type="Proteomes" id="UP000075221"/>
    </source>
</evidence>
<gene>
    <name evidence="3" type="ORF">A8L58_00765</name>
    <name evidence="2" type="ORF">AXH35_15825</name>
</gene>
<feature type="region of interest" description="Disordered" evidence="1">
    <location>
        <begin position="1"/>
        <end position="60"/>
    </location>
</feature>
<evidence type="ECO:0000313" key="2">
    <source>
        <dbReference type="EMBL" id="AMS06694.1"/>
    </source>
</evidence>
<dbReference type="KEGG" id="aaci:ASQ49_15335"/>
<reference evidence="2 4" key="2">
    <citation type="submission" date="2016-02" db="EMBL/GenBank/DDBJ databases">
        <title>Complete Genome Sequence of Propionibacterium acidipropionici ATCC 55737.</title>
        <authorList>
            <person name="Luna Flores C.H."/>
            <person name="Nielsen L.K."/>
            <person name="Marcellin E."/>
        </authorList>
    </citation>
    <scope>NUCLEOTIDE SEQUENCE [LARGE SCALE GENOMIC DNA]</scope>
    <source>
        <strain evidence="2 4">ATCC 55737</strain>
    </source>
</reference>
<feature type="compositionally biased region" description="Low complexity" evidence="1">
    <location>
        <begin position="15"/>
        <end position="33"/>
    </location>
</feature>
<name>A0AAC8YHQ7_9ACTN</name>
<dbReference type="EMBL" id="CP014352">
    <property type="protein sequence ID" value="AMS06694.1"/>
    <property type="molecule type" value="Genomic_DNA"/>
</dbReference>
<evidence type="ECO:0000256" key="1">
    <source>
        <dbReference type="SAM" id="MobiDB-lite"/>
    </source>
</evidence>
<dbReference type="AlphaFoldDB" id="A0AAC8YHQ7"/>
<feature type="region of interest" description="Disordered" evidence="1">
    <location>
        <begin position="111"/>
        <end position="135"/>
    </location>
</feature>
<protein>
    <submittedName>
        <fullName evidence="2">Uncharacterized protein</fullName>
    </submittedName>
</protein>